<dbReference type="GO" id="GO:0047617">
    <property type="term" value="F:fatty acyl-CoA hydrolase activity"/>
    <property type="evidence" value="ECO:0007669"/>
    <property type="project" value="TreeGrafter"/>
</dbReference>
<proteinExistence type="predicted"/>
<dbReference type="EMBL" id="FNEB01000001">
    <property type="protein sequence ID" value="SDI03419.1"/>
    <property type="molecule type" value="Genomic_DNA"/>
</dbReference>
<evidence type="ECO:0000313" key="3">
    <source>
        <dbReference type="Proteomes" id="UP000199340"/>
    </source>
</evidence>
<dbReference type="AlphaFoldDB" id="A0A1G8HA12"/>
<keyword evidence="3" id="KW-1185">Reference proteome</keyword>
<dbReference type="InterPro" id="IPR029058">
    <property type="entry name" value="AB_hydrolase_fold"/>
</dbReference>
<dbReference type="OrthoDB" id="9780765at2"/>
<dbReference type="Proteomes" id="UP000199340">
    <property type="component" value="Unassembled WGS sequence"/>
</dbReference>
<dbReference type="PANTHER" id="PTHR10824">
    <property type="entry name" value="ACYL-COENZYME A THIOESTERASE-RELATED"/>
    <property type="match status" value="1"/>
</dbReference>
<dbReference type="GO" id="GO:0006631">
    <property type="term" value="P:fatty acid metabolic process"/>
    <property type="evidence" value="ECO:0007669"/>
    <property type="project" value="TreeGrafter"/>
</dbReference>
<protein>
    <recommendedName>
        <fullName evidence="1">BAAT/Acyl-CoA thioester hydrolase C-terminal domain-containing protein</fullName>
    </recommendedName>
</protein>
<evidence type="ECO:0000259" key="1">
    <source>
        <dbReference type="Pfam" id="PF08840"/>
    </source>
</evidence>
<accession>A0A1G8HA12</accession>
<dbReference type="RefSeq" id="WP_090026001.1">
    <property type="nucleotide sequence ID" value="NZ_FNEB01000001.1"/>
</dbReference>
<dbReference type="SUPFAM" id="SSF53474">
    <property type="entry name" value="alpha/beta-Hydrolases"/>
    <property type="match status" value="1"/>
</dbReference>
<name>A0A1G8HA12_9RHOB</name>
<evidence type="ECO:0000313" key="2">
    <source>
        <dbReference type="EMBL" id="SDI03419.1"/>
    </source>
</evidence>
<sequence>MRRIIALLIMSIILMVAALIWRLGPAPAAIAPELDLRANRSPVVLLLGGSEGGRFAASHPMVQELRDAGFHVARVAYFGAPGTPAKLDRIALDPFDALVAKLSARPDVFEQCVFIAGASKGAELALLLASGNDAVGAVSAVAPAHVVFQSPRVTPIRQSSWRRGRAPVAFVPFPLDLSTVRGVLSGNHFAEMYLRALENEEAVRLATIPVERIAGPVQLIGAAQDEVWPSAMMAQAAAARLEEQGFPHDIRVQIVDGGHYLLERADIRGSVIEFLIGAAQRAGCLPPVMR</sequence>
<dbReference type="InterPro" id="IPR014940">
    <property type="entry name" value="BAAT_C"/>
</dbReference>
<dbReference type="STRING" id="490829.SAMN05421850_101419"/>
<dbReference type="GO" id="GO:0006637">
    <property type="term" value="P:acyl-CoA metabolic process"/>
    <property type="evidence" value="ECO:0007669"/>
    <property type="project" value="TreeGrafter"/>
</dbReference>
<dbReference type="PANTHER" id="PTHR10824:SF4">
    <property type="entry name" value="ACYL-COENZYME A THIOESTERASE 1-LIKE"/>
    <property type="match status" value="1"/>
</dbReference>
<dbReference type="Gene3D" id="3.40.50.1820">
    <property type="entry name" value="alpha/beta hydrolase"/>
    <property type="match status" value="1"/>
</dbReference>
<gene>
    <name evidence="2" type="ORF">SAMN05421850_101419</name>
</gene>
<organism evidence="2 3">
    <name type="scientific">Lutimaribacter saemankumensis</name>
    <dbReference type="NCBI Taxonomy" id="490829"/>
    <lineage>
        <taxon>Bacteria</taxon>
        <taxon>Pseudomonadati</taxon>
        <taxon>Pseudomonadota</taxon>
        <taxon>Alphaproteobacteria</taxon>
        <taxon>Rhodobacterales</taxon>
        <taxon>Roseobacteraceae</taxon>
        <taxon>Lutimaribacter</taxon>
    </lineage>
</organism>
<dbReference type="Pfam" id="PF08840">
    <property type="entry name" value="BAAT_C"/>
    <property type="match status" value="1"/>
</dbReference>
<reference evidence="2 3" key="1">
    <citation type="submission" date="2016-10" db="EMBL/GenBank/DDBJ databases">
        <authorList>
            <person name="de Groot N.N."/>
        </authorList>
    </citation>
    <scope>NUCLEOTIDE SEQUENCE [LARGE SCALE GENOMIC DNA]</scope>
    <source>
        <strain evidence="2 3">DSM 28010</strain>
    </source>
</reference>
<feature type="domain" description="BAAT/Acyl-CoA thioester hydrolase C-terminal" evidence="1">
    <location>
        <begin position="93"/>
        <end position="261"/>
    </location>
</feature>